<dbReference type="GO" id="GO:0030272">
    <property type="term" value="F:5-formyltetrahydrofolate cyclo-ligase activity"/>
    <property type="evidence" value="ECO:0007669"/>
    <property type="project" value="UniProtKB-EC"/>
</dbReference>
<evidence type="ECO:0000313" key="7">
    <source>
        <dbReference type="Proteomes" id="UP000227088"/>
    </source>
</evidence>
<dbReference type="PIRSF" id="PIRSF006806">
    <property type="entry name" value="FTHF_cligase"/>
    <property type="match status" value="1"/>
</dbReference>
<keyword evidence="2 4" id="KW-0547">Nucleotide-binding</keyword>
<dbReference type="InterPro" id="IPR024185">
    <property type="entry name" value="FTHF_cligase-like_sf"/>
</dbReference>
<proteinExistence type="inferred from homology"/>
<feature type="binding site" evidence="4">
    <location>
        <position position="40"/>
    </location>
    <ligand>
        <name>substrate</name>
    </ligand>
</feature>
<keyword evidence="3 4" id="KW-0067">ATP-binding</keyword>
<evidence type="ECO:0000256" key="2">
    <source>
        <dbReference type="ARBA" id="ARBA00022741"/>
    </source>
</evidence>
<dbReference type="Proteomes" id="UP000227088">
    <property type="component" value="Unassembled WGS sequence"/>
</dbReference>
<evidence type="ECO:0000256" key="3">
    <source>
        <dbReference type="ARBA" id="ARBA00022840"/>
    </source>
</evidence>
<organism evidence="6 7">
    <name type="scientific">Oleispira antarctica</name>
    <dbReference type="NCBI Taxonomy" id="188908"/>
    <lineage>
        <taxon>Bacteria</taxon>
        <taxon>Pseudomonadati</taxon>
        <taxon>Pseudomonadota</taxon>
        <taxon>Gammaproteobacteria</taxon>
        <taxon>Oceanospirillales</taxon>
        <taxon>Oceanospirillaceae</taxon>
        <taxon>Oleispira</taxon>
    </lineage>
</organism>
<accession>A0A1Y5HQD8</accession>
<keyword evidence="5" id="KW-0460">Magnesium</keyword>
<comment type="catalytic activity">
    <reaction evidence="5">
        <text>(6S)-5-formyl-5,6,7,8-tetrahydrofolate + ATP = (6R)-5,10-methenyltetrahydrofolate + ADP + phosphate</text>
        <dbReference type="Rhea" id="RHEA:10488"/>
        <dbReference type="ChEBI" id="CHEBI:30616"/>
        <dbReference type="ChEBI" id="CHEBI:43474"/>
        <dbReference type="ChEBI" id="CHEBI:57455"/>
        <dbReference type="ChEBI" id="CHEBI:57457"/>
        <dbReference type="ChEBI" id="CHEBI:456216"/>
        <dbReference type="EC" id="6.3.3.2"/>
    </reaction>
</comment>
<comment type="caution">
    <text evidence="6">The sequence shown here is derived from an EMBL/GenBank/DDBJ whole genome shotgun (WGS) entry which is preliminary data.</text>
</comment>
<dbReference type="GO" id="GO:0005524">
    <property type="term" value="F:ATP binding"/>
    <property type="evidence" value="ECO:0007669"/>
    <property type="project" value="UniProtKB-KW"/>
</dbReference>
<dbReference type="PANTHER" id="PTHR23407:SF1">
    <property type="entry name" value="5-FORMYLTETRAHYDROFOLATE CYCLO-LIGASE"/>
    <property type="match status" value="1"/>
</dbReference>
<dbReference type="GO" id="GO:0046872">
    <property type="term" value="F:metal ion binding"/>
    <property type="evidence" value="ECO:0007669"/>
    <property type="project" value="UniProtKB-KW"/>
</dbReference>
<comment type="cofactor">
    <cofactor evidence="5">
        <name>Mg(2+)</name>
        <dbReference type="ChEBI" id="CHEBI:18420"/>
    </cofactor>
</comment>
<dbReference type="SUPFAM" id="SSF100950">
    <property type="entry name" value="NagB/RpiA/CoA transferase-like"/>
    <property type="match status" value="1"/>
</dbReference>
<dbReference type="Gene3D" id="3.40.50.10420">
    <property type="entry name" value="NagB/RpiA/CoA transferase-like"/>
    <property type="match status" value="1"/>
</dbReference>
<keyword evidence="6" id="KW-0436">Ligase</keyword>
<dbReference type="Pfam" id="PF01812">
    <property type="entry name" value="5-FTHF_cyc-lig"/>
    <property type="match status" value="1"/>
</dbReference>
<dbReference type="GO" id="GO:0009396">
    <property type="term" value="P:folic acid-containing compound biosynthetic process"/>
    <property type="evidence" value="ECO:0007669"/>
    <property type="project" value="TreeGrafter"/>
</dbReference>
<keyword evidence="5" id="KW-0479">Metal-binding</keyword>
<dbReference type="EC" id="6.3.3.2" evidence="5"/>
<feature type="binding site" evidence="4">
    <location>
        <position position="45"/>
    </location>
    <ligand>
        <name>substrate</name>
    </ligand>
</feature>
<comment type="similarity">
    <text evidence="1 5">Belongs to the 5-formyltetrahydrofolate cyclo-ligase family.</text>
</comment>
<evidence type="ECO:0000256" key="4">
    <source>
        <dbReference type="PIRSR" id="PIRSR006806-1"/>
    </source>
</evidence>
<evidence type="ECO:0000313" key="6">
    <source>
        <dbReference type="EMBL" id="OUS38003.1"/>
    </source>
</evidence>
<sequence length="177" mass="20402">MRNIRRNLSTRQQNHAAIRLKQLLSQNFSFKYAKRIALYLPNDGEVDTQLAIKQAWKNGQTVYLPVLDPIRKGFLWFVEYKANSIMRNNRFGIAEPDLKFNRRVSPRFIQIVGLPLVAFDKQGNRLGMGGGFYDRSFEFCRQPGTKPKLFGLAHQCQQVKELPTESWDIQLAGIIAS</sequence>
<evidence type="ECO:0000256" key="5">
    <source>
        <dbReference type="RuleBase" id="RU361279"/>
    </source>
</evidence>
<dbReference type="EMBL" id="MABE01000620">
    <property type="protein sequence ID" value="OUS38003.1"/>
    <property type="molecule type" value="Genomic_DNA"/>
</dbReference>
<dbReference type="NCBIfam" id="TIGR02727">
    <property type="entry name" value="MTHFS_bact"/>
    <property type="match status" value="1"/>
</dbReference>
<protein>
    <recommendedName>
        <fullName evidence="5">5-formyltetrahydrofolate cyclo-ligase</fullName>
        <ecNumber evidence="5">6.3.3.2</ecNumber>
    </recommendedName>
</protein>
<dbReference type="GO" id="GO:0035999">
    <property type="term" value="P:tetrahydrofolate interconversion"/>
    <property type="evidence" value="ECO:0007669"/>
    <property type="project" value="TreeGrafter"/>
</dbReference>
<reference evidence="7" key="1">
    <citation type="journal article" date="2017" name="Proc. Natl. Acad. Sci. U.S.A.">
        <title>Simulation of Deepwater Horizon oil plume reveals substrate specialization within a complex community of hydrocarbon degraders.</title>
        <authorList>
            <person name="Hu P."/>
            <person name="Dubinsky E.A."/>
            <person name="Probst A.J."/>
            <person name="Wang J."/>
            <person name="Sieber C.M.K."/>
            <person name="Tom L.M."/>
            <person name="Gardinali P."/>
            <person name="Banfield J.F."/>
            <person name="Atlas R.M."/>
            <person name="Andersen G.L."/>
        </authorList>
    </citation>
    <scope>NUCLEOTIDE SEQUENCE [LARGE SCALE GENOMIC DNA]</scope>
</reference>
<dbReference type="AlphaFoldDB" id="A0A1Y5HQD8"/>
<dbReference type="PANTHER" id="PTHR23407">
    <property type="entry name" value="ATPASE INHIBITOR/5-FORMYLTETRAHYDROFOLATE CYCLO-LIGASE"/>
    <property type="match status" value="1"/>
</dbReference>
<dbReference type="InterPro" id="IPR002698">
    <property type="entry name" value="FTHF_cligase"/>
</dbReference>
<evidence type="ECO:0000256" key="1">
    <source>
        <dbReference type="ARBA" id="ARBA00010638"/>
    </source>
</evidence>
<name>A0A1Y5HQD8_OLEAN</name>
<gene>
    <name evidence="6" type="ORF">A9R00_10790</name>
</gene>
<feature type="binding site" evidence="4">
    <location>
        <begin position="125"/>
        <end position="133"/>
    </location>
    <ligand>
        <name>ATP</name>
        <dbReference type="ChEBI" id="CHEBI:30616"/>
    </ligand>
</feature>
<dbReference type="InterPro" id="IPR037171">
    <property type="entry name" value="NagB/RpiA_transferase-like"/>
</dbReference>